<gene>
    <name evidence="2" type="ORF">DdX_14400</name>
</gene>
<protein>
    <submittedName>
        <fullName evidence="2">Calcium-activated potassium channel slo-1</fullName>
    </submittedName>
</protein>
<feature type="transmembrane region" description="Helical" evidence="1">
    <location>
        <begin position="65"/>
        <end position="83"/>
    </location>
</feature>
<keyword evidence="1" id="KW-0472">Membrane</keyword>
<keyword evidence="2" id="KW-0407">Ion channel</keyword>
<accession>A0AAD4R1Z2</accession>
<evidence type="ECO:0000313" key="3">
    <source>
        <dbReference type="Proteomes" id="UP001201812"/>
    </source>
</evidence>
<dbReference type="GO" id="GO:0034220">
    <property type="term" value="P:monoatomic ion transmembrane transport"/>
    <property type="evidence" value="ECO:0007669"/>
    <property type="project" value="UniProtKB-KW"/>
</dbReference>
<keyword evidence="1" id="KW-1133">Transmembrane helix</keyword>
<evidence type="ECO:0000313" key="2">
    <source>
        <dbReference type="EMBL" id="KAI1704278.1"/>
    </source>
</evidence>
<dbReference type="AlphaFoldDB" id="A0AAD4R1Z2"/>
<name>A0AAD4R1Z2_9BILA</name>
<dbReference type="Proteomes" id="UP001201812">
    <property type="component" value="Unassembled WGS sequence"/>
</dbReference>
<dbReference type="EMBL" id="JAKKPZ010000070">
    <property type="protein sequence ID" value="KAI1704278.1"/>
    <property type="molecule type" value="Genomic_DNA"/>
</dbReference>
<reference evidence="2" key="1">
    <citation type="submission" date="2022-01" db="EMBL/GenBank/DDBJ databases">
        <title>Genome Sequence Resource for Two Populations of Ditylenchus destructor, the Migratory Endoparasitic Phytonematode.</title>
        <authorList>
            <person name="Zhang H."/>
            <person name="Lin R."/>
            <person name="Xie B."/>
        </authorList>
    </citation>
    <scope>NUCLEOTIDE SEQUENCE</scope>
    <source>
        <strain evidence="2">BazhouSP</strain>
    </source>
</reference>
<organism evidence="2 3">
    <name type="scientific">Ditylenchus destructor</name>
    <dbReference type="NCBI Taxonomy" id="166010"/>
    <lineage>
        <taxon>Eukaryota</taxon>
        <taxon>Metazoa</taxon>
        <taxon>Ecdysozoa</taxon>
        <taxon>Nematoda</taxon>
        <taxon>Chromadorea</taxon>
        <taxon>Rhabditida</taxon>
        <taxon>Tylenchina</taxon>
        <taxon>Tylenchomorpha</taxon>
        <taxon>Sphaerularioidea</taxon>
        <taxon>Anguinidae</taxon>
        <taxon>Anguininae</taxon>
        <taxon>Ditylenchus</taxon>
    </lineage>
</organism>
<evidence type="ECO:0000256" key="1">
    <source>
        <dbReference type="SAM" id="Phobius"/>
    </source>
</evidence>
<sequence length="312" mass="36113">MGKVVVILVCLASVGSVLLYFIDVSRDFFQVESCHPLSESLTQQIDVGLNVFFLIIFLKRSQLDVCTFFEFILITPSFLAIYMERSYFDQRLPAIDTRRLPPSFDPRRLTLGILPPETLIHILHCFPRKQLVKQLSRVNSSFFNVANRLLPNVHVINDDNISFSLNVISRFSPNVISEDGILKTELCKRDVQTFEALILGKYQKSYTRFGKPRFLRRPWIQWKQKESGSRRHLILFYGLCWSLVALTAYQEMLEDLKNTFETATEPLNYGQTILLPTVAQNRYVQRFHVALGANGRKTDGKRSQRSRKGDRI</sequence>
<keyword evidence="1" id="KW-0812">Transmembrane</keyword>
<keyword evidence="3" id="KW-1185">Reference proteome</keyword>
<feature type="transmembrane region" description="Helical" evidence="1">
    <location>
        <begin position="233"/>
        <end position="250"/>
    </location>
</feature>
<comment type="caution">
    <text evidence="2">The sequence shown here is derived from an EMBL/GenBank/DDBJ whole genome shotgun (WGS) entry which is preliminary data.</text>
</comment>
<keyword evidence="2" id="KW-0813">Transport</keyword>
<proteinExistence type="predicted"/>
<keyword evidence="2" id="KW-0406">Ion transport</keyword>